<feature type="domain" description="Protein kinase" evidence="6">
    <location>
        <begin position="10"/>
        <end position="267"/>
    </location>
</feature>
<reference evidence="7 8" key="1">
    <citation type="submission" date="2019-08" db="EMBL/GenBank/DDBJ databases">
        <title>Bradymonadales sp. TMQ2.</title>
        <authorList>
            <person name="Liang Q."/>
        </authorList>
    </citation>
    <scope>NUCLEOTIDE SEQUENCE [LARGE SCALE GENOMIC DNA]</scope>
    <source>
        <strain evidence="7 8">TMQ2</strain>
    </source>
</reference>
<keyword evidence="3 7" id="KW-0418">Kinase</keyword>
<dbReference type="Gene3D" id="1.10.510.10">
    <property type="entry name" value="Transferase(Phosphotransferase) domain 1"/>
    <property type="match status" value="1"/>
</dbReference>
<dbReference type="SUPFAM" id="SSF56112">
    <property type="entry name" value="Protein kinase-like (PK-like)"/>
    <property type="match status" value="1"/>
</dbReference>
<keyword evidence="1" id="KW-0808">Transferase</keyword>
<dbReference type="InterPro" id="IPR008271">
    <property type="entry name" value="Ser/Thr_kinase_AS"/>
</dbReference>
<dbReference type="Proteomes" id="UP000321046">
    <property type="component" value="Unassembled WGS sequence"/>
</dbReference>
<evidence type="ECO:0000256" key="3">
    <source>
        <dbReference type="ARBA" id="ARBA00022777"/>
    </source>
</evidence>
<sequence length="1006" mass="110543">MSDVGLPPRYQALELYAETGRNRTLRARDRESGQEVVVKLVRAQGLPSGRAWREAAILSQIRHPGVVPLLDEGRHQGVDFLVTPHLDGSPFPGRRPPRADDLERLARAMAETLAHVHACGVVHGDLKPDNVLVDEEGHCTLLDFDLSPLPHDDLASAPAGGLTGSLATMSPEQLRGARATAACDCYALGVMLFQAATSRWPHPLESRAALMRARLASPSVKLSHLTIPISDELQTAIEGLMHAEPHRRFAHLDALVSCASASENDALTALWLRASGLSDVIATLDPTSRHTFTGTSDLHPDDLHALLRLAITSRSPLVELQRGSLPFESLPADWRAALPETLPLHEVHRALAKRLTAQLQRGPVLARRAHLDPWSLELIDALPCDHPLLEILEHGPARHTLSAPGPRDLEAIFDGSSRIFGVPERAATLLARRSAGRLGGMAALLQLWRRQGLGSWKGARFAISPVALEHLEAQRNLASHLPPAPDDLREPDVELLRWVQIAGDSATLPRLARWLDQPTWSVRARLLALHDRRLLHLATDEAVHARVGLIGAMDPSALMPYHRAIAEQLELGQAPRFFHMWRYASDEAIASEGCRTAEVLDRQGQSDEAIAVLRNSLRAAFLTGEPAAITRVLETWASQVLASASPPRQEAWLASVERLPAHLSEPLSRLIELVALARHCCRGRAADYIAPLRALGPFALPRLELRRQMYIARACKDLSIDAFEDALDLMRPWAGEHPDPEVRGSFVGWQAMLAFHRHDFERAADLHALAARTKTRPSARQASTLAEAIARMEAGDFERSRTLARALITGAHARHQPHHLARLHNLIRTNAYRLGEYLEPEPERVEELAPLAMPELRALTALTEAAIAWRAAEPSLARTLCAAAHDDWEKSGHRPGADLARAFSALLHPAEPASALTTATRLIEHAPPRIALQGLAMLTTSLPHTPHPWHDVTRRYLHALSQTPGHRRMEILSVDECRRLLKRPPPSEPSVSLPPSAWLASVPAEG</sequence>
<evidence type="ECO:0000313" key="8">
    <source>
        <dbReference type="Proteomes" id="UP000321046"/>
    </source>
</evidence>
<evidence type="ECO:0000256" key="2">
    <source>
        <dbReference type="ARBA" id="ARBA00022741"/>
    </source>
</evidence>
<keyword evidence="2" id="KW-0547">Nucleotide-binding</keyword>
<dbReference type="CDD" id="cd14014">
    <property type="entry name" value="STKc_PknB_like"/>
    <property type="match status" value="1"/>
</dbReference>
<accession>A0A5C6WYJ1</accession>
<dbReference type="OrthoDB" id="5489650at2"/>
<dbReference type="InterPro" id="IPR011009">
    <property type="entry name" value="Kinase-like_dom_sf"/>
</dbReference>
<keyword evidence="4" id="KW-0067">ATP-binding</keyword>
<dbReference type="PANTHER" id="PTHR44329:SF288">
    <property type="entry name" value="MITOGEN-ACTIVATED PROTEIN KINASE KINASE KINASE 20"/>
    <property type="match status" value="1"/>
</dbReference>
<gene>
    <name evidence="7" type="ORF">FRC96_15235</name>
</gene>
<dbReference type="GO" id="GO:0004674">
    <property type="term" value="F:protein serine/threonine kinase activity"/>
    <property type="evidence" value="ECO:0007669"/>
    <property type="project" value="UniProtKB-KW"/>
</dbReference>
<dbReference type="AlphaFoldDB" id="A0A5C6WYJ1"/>
<evidence type="ECO:0000256" key="4">
    <source>
        <dbReference type="ARBA" id="ARBA00022840"/>
    </source>
</evidence>
<feature type="region of interest" description="Disordered" evidence="5">
    <location>
        <begin position="983"/>
        <end position="1006"/>
    </location>
</feature>
<name>A0A5C6WYJ1_9DELT</name>
<dbReference type="RefSeq" id="WP_146975656.1">
    <property type="nucleotide sequence ID" value="NZ_VOSL01000059.1"/>
</dbReference>
<comment type="caution">
    <text evidence="7">The sequence shown here is derived from an EMBL/GenBank/DDBJ whole genome shotgun (WGS) entry which is preliminary data.</text>
</comment>
<dbReference type="PANTHER" id="PTHR44329">
    <property type="entry name" value="SERINE/THREONINE-PROTEIN KINASE TNNI3K-RELATED"/>
    <property type="match status" value="1"/>
</dbReference>
<dbReference type="PROSITE" id="PS50011">
    <property type="entry name" value="PROTEIN_KINASE_DOM"/>
    <property type="match status" value="1"/>
</dbReference>
<dbReference type="PROSITE" id="PS00108">
    <property type="entry name" value="PROTEIN_KINASE_ST"/>
    <property type="match status" value="1"/>
</dbReference>
<proteinExistence type="predicted"/>
<dbReference type="InterPro" id="IPR000719">
    <property type="entry name" value="Prot_kinase_dom"/>
</dbReference>
<dbReference type="SMART" id="SM00220">
    <property type="entry name" value="S_TKc"/>
    <property type="match status" value="1"/>
</dbReference>
<keyword evidence="7" id="KW-0723">Serine/threonine-protein kinase</keyword>
<evidence type="ECO:0000259" key="6">
    <source>
        <dbReference type="PROSITE" id="PS50011"/>
    </source>
</evidence>
<dbReference type="InterPro" id="IPR051681">
    <property type="entry name" value="Ser/Thr_Kinases-Pseudokinases"/>
</dbReference>
<dbReference type="GO" id="GO:0005524">
    <property type="term" value="F:ATP binding"/>
    <property type="evidence" value="ECO:0007669"/>
    <property type="project" value="UniProtKB-KW"/>
</dbReference>
<organism evidence="7 8">
    <name type="scientific">Lujinxingia vulgaris</name>
    <dbReference type="NCBI Taxonomy" id="2600176"/>
    <lineage>
        <taxon>Bacteria</taxon>
        <taxon>Deltaproteobacteria</taxon>
        <taxon>Bradymonadales</taxon>
        <taxon>Lujinxingiaceae</taxon>
        <taxon>Lujinxingia</taxon>
    </lineage>
</organism>
<evidence type="ECO:0000313" key="7">
    <source>
        <dbReference type="EMBL" id="TXD33821.1"/>
    </source>
</evidence>
<protein>
    <submittedName>
        <fullName evidence="7">Serine/threonine protein kinase</fullName>
    </submittedName>
</protein>
<evidence type="ECO:0000256" key="1">
    <source>
        <dbReference type="ARBA" id="ARBA00022679"/>
    </source>
</evidence>
<dbReference type="Pfam" id="PF00069">
    <property type="entry name" value="Pkinase"/>
    <property type="match status" value="1"/>
</dbReference>
<evidence type="ECO:0000256" key="5">
    <source>
        <dbReference type="SAM" id="MobiDB-lite"/>
    </source>
</evidence>
<dbReference type="EMBL" id="VOSL01000059">
    <property type="protein sequence ID" value="TXD33821.1"/>
    <property type="molecule type" value="Genomic_DNA"/>
</dbReference>
<dbReference type="Gene3D" id="3.30.200.20">
    <property type="entry name" value="Phosphorylase Kinase, domain 1"/>
    <property type="match status" value="1"/>
</dbReference>